<dbReference type="AlphaFoldDB" id="A0AAN9A8D1"/>
<dbReference type="EMBL" id="JAXCGZ010012288">
    <property type="protein sequence ID" value="KAK7073672.1"/>
    <property type="molecule type" value="Genomic_DNA"/>
</dbReference>
<reference evidence="1 2" key="1">
    <citation type="submission" date="2023-11" db="EMBL/GenBank/DDBJ databases">
        <title>Halocaridina rubra genome assembly.</title>
        <authorList>
            <person name="Smith C."/>
        </authorList>
    </citation>
    <scope>NUCLEOTIDE SEQUENCE [LARGE SCALE GENOMIC DNA]</scope>
    <source>
        <strain evidence="1">EP-1</strain>
        <tissue evidence="1">Whole</tissue>
    </source>
</reference>
<evidence type="ECO:0000313" key="1">
    <source>
        <dbReference type="EMBL" id="KAK7073672.1"/>
    </source>
</evidence>
<dbReference type="Gene3D" id="1.10.10.60">
    <property type="entry name" value="Homeodomain-like"/>
    <property type="match status" value="1"/>
</dbReference>
<evidence type="ECO:0000313" key="2">
    <source>
        <dbReference type="Proteomes" id="UP001381693"/>
    </source>
</evidence>
<keyword evidence="2" id="KW-1185">Reference proteome</keyword>
<evidence type="ECO:0008006" key="3">
    <source>
        <dbReference type="Google" id="ProtNLM"/>
    </source>
</evidence>
<name>A0AAN9A8D1_HALRR</name>
<sequence length="198" mass="22278">MANSTSKIHVDDEIFDSDLDIKIEEEDVDEEPVYDGDPDWLQHFMTNGEEIPVDLVSSSDSEKGFGKQRYKHTDLTSAVLDINSKRLTLSEAARTHGVPMSAIRGYLKKITKGKTVKGTPALVKVNHGRKHKSDINSIVPDIERKKRLCILIEESEKVDTEEIAALSDIYHCLQNLLKKQDEACKLLENRCKTSGNNL</sequence>
<protein>
    <recommendedName>
        <fullName evidence="3">HTH psq-type domain-containing protein</fullName>
    </recommendedName>
</protein>
<dbReference type="Proteomes" id="UP001381693">
    <property type="component" value="Unassembled WGS sequence"/>
</dbReference>
<comment type="caution">
    <text evidence="1">The sequence shown here is derived from an EMBL/GenBank/DDBJ whole genome shotgun (WGS) entry which is preliminary data.</text>
</comment>
<organism evidence="1 2">
    <name type="scientific">Halocaridina rubra</name>
    <name type="common">Hawaiian red shrimp</name>
    <dbReference type="NCBI Taxonomy" id="373956"/>
    <lineage>
        <taxon>Eukaryota</taxon>
        <taxon>Metazoa</taxon>
        <taxon>Ecdysozoa</taxon>
        <taxon>Arthropoda</taxon>
        <taxon>Crustacea</taxon>
        <taxon>Multicrustacea</taxon>
        <taxon>Malacostraca</taxon>
        <taxon>Eumalacostraca</taxon>
        <taxon>Eucarida</taxon>
        <taxon>Decapoda</taxon>
        <taxon>Pleocyemata</taxon>
        <taxon>Caridea</taxon>
        <taxon>Atyoidea</taxon>
        <taxon>Atyidae</taxon>
        <taxon>Halocaridina</taxon>
    </lineage>
</organism>
<accession>A0AAN9A8D1</accession>
<gene>
    <name evidence="1" type="ORF">SK128_010447</name>
</gene>
<proteinExistence type="predicted"/>